<sequence>MFAHVSPSVSQSAISTGSDTAVADLPGLTQFLTASFSRCFAVFLRSRFASHFRFLLRSATHPPPINRLDSASHVIIRRHLLNNTPEHRNSVFVVMWRGDKGPSTNLKILSIPCSSRQPAQVSLGKMIAPEG</sequence>
<dbReference type="EMBL" id="CADEAL010000028">
    <property type="protein sequence ID" value="CAB1412957.1"/>
    <property type="molecule type" value="Genomic_DNA"/>
</dbReference>
<dbReference type="AlphaFoldDB" id="A0A9N7TH28"/>
<name>A0A9N7TH28_PLEPL</name>
<proteinExistence type="predicted"/>
<comment type="caution">
    <text evidence="1">The sequence shown here is derived from an EMBL/GenBank/DDBJ whole genome shotgun (WGS) entry which is preliminary data.</text>
</comment>
<evidence type="ECO:0000313" key="2">
    <source>
        <dbReference type="Proteomes" id="UP001153269"/>
    </source>
</evidence>
<keyword evidence="2" id="KW-1185">Reference proteome</keyword>
<accession>A0A9N7TH28</accession>
<organism evidence="1 2">
    <name type="scientific">Pleuronectes platessa</name>
    <name type="common">European plaice</name>
    <dbReference type="NCBI Taxonomy" id="8262"/>
    <lineage>
        <taxon>Eukaryota</taxon>
        <taxon>Metazoa</taxon>
        <taxon>Chordata</taxon>
        <taxon>Craniata</taxon>
        <taxon>Vertebrata</taxon>
        <taxon>Euteleostomi</taxon>
        <taxon>Actinopterygii</taxon>
        <taxon>Neopterygii</taxon>
        <taxon>Teleostei</taxon>
        <taxon>Neoteleostei</taxon>
        <taxon>Acanthomorphata</taxon>
        <taxon>Carangaria</taxon>
        <taxon>Pleuronectiformes</taxon>
        <taxon>Pleuronectoidei</taxon>
        <taxon>Pleuronectidae</taxon>
        <taxon>Pleuronectes</taxon>
    </lineage>
</organism>
<reference evidence="1" key="1">
    <citation type="submission" date="2020-03" db="EMBL/GenBank/DDBJ databases">
        <authorList>
            <person name="Weist P."/>
        </authorList>
    </citation>
    <scope>NUCLEOTIDE SEQUENCE</scope>
</reference>
<gene>
    <name evidence="1" type="ORF">PLEPLA_LOCUS654</name>
</gene>
<dbReference type="Proteomes" id="UP001153269">
    <property type="component" value="Unassembled WGS sequence"/>
</dbReference>
<evidence type="ECO:0000313" key="1">
    <source>
        <dbReference type="EMBL" id="CAB1412957.1"/>
    </source>
</evidence>
<protein>
    <submittedName>
        <fullName evidence="1">Uncharacterized protein</fullName>
    </submittedName>
</protein>